<evidence type="ECO:0000313" key="3">
    <source>
        <dbReference type="Proteomes" id="UP001248709"/>
    </source>
</evidence>
<proteinExistence type="predicted"/>
<comment type="caution">
    <text evidence="2">The sequence shown here is derived from an EMBL/GenBank/DDBJ whole genome shotgun (WGS) entry which is preliminary data.</text>
</comment>
<protein>
    <submittedName>
        <fullName evidence="2">Uncharacterized protein</fullName>
    </submittedName>
</protein>
<keyword evidence="1" id="KW-0732">Signal</keyword>
<keyword evidence="3" id="KW-1185">Reference proteome</keyword>
<dbReference type="Proteomes" id="UP001248709">
    <property type="component" value="Unassembled WGS sequence"/>
</dbReference>
<dbReference type="EMBL" id="JAUSUY010000003">
    <property type="protein sequence ID" value="MDT3425389.1"/>
    <property type="molecule type" value="Genomic_DNA"/>
</dbReference>
<feature type="signal peptide" evidence="1">
    <location>
        <begin position="1"/>
        <end position="25"/>
    </location>
</feature>
<dbReference type="RefSeq" id="WP_025696774.1">
    <property type="nucleotide sequence ID" value="NZ_JAUSUY010000003.1"/>
</dbReference>
<feature type="chain" id="PRO_5046785940" evidence="1">
    <location>
        <begin position="26"/>
        <end position="347"/>
    </location>
</feature>
<reference evidence="2 3" key="1">
    <citation type="submission" date="2023-07" db="EMBL/GenBank/DDBJ databases">
        <title>Genomic Encyclopedia of Type Strains, Phase IV (KMG-IV): sequencing the most valuable type-strain genomes for metagenomic binning, comparative biology and taxonomic classification.</title>
        <authorList>
            <person name="Goeker M."/>
        </authorList>
    </citation>
    <scope>NUCLEOTIDE SEQUENCE [LARGE SCALE GENOMIC DNA]</scope>
    <source>
        <strain evidence="2 3">T98</strain>
    </source>
</reference>
<evidence type="ECO:0000313" key="2">
    <source>
        <dbReference type="EMBL" id="MDT3425389.1"/>
    </source>
</evidence>
<accession>A0ABU3H3J3</accession>
<organism evidence="2 3">
    <name type="scientific">Paenibacillus forsythiae</name>
    <dbReference type="NCBI Taxonomy" id="365616"/>
    <lineage>
        <taxon>Bacteria</taxon>
        <taxon>Bacillati</taxon>
        <taxon>Bacillota</taxon>
        <taxon>Bacilli</taxon>
        <taxon>Bacillales</taxon>
        <taxon>Paenibacillaceae</taxon>
        <taxon>Paenibacillus</taxon>
    </lineage>
</organism>
<evidence type="ECO:0000256" key="1">
    <source>
        <dbReference type="SAM" id="SignalP"/>
    </source>
</evidence>
<name>A0ABU3H3J3_9BACL</name>
<sequence length="347" mass="37893">MKIKSVVTAATSIVLFFSLAIPTFAQTDKKGDYIISNEAVDFLKDHKVDVTPFKKSNTTSDKIYSKENQSVSISKSDLYDANILSLKQQVAAYNFSDDQIQKYVKGLVDTPSTIINNSGANTYSIASTPYSTNRPGDNGIGYEVVSDSSGYNTSTAFATLPYVNRAGGSSGYLFYTVSGSDGWGIDVGLWYGGGYEGNGWRGVYNSPDLGQHATTSAISGLTAGSRVYFIANVLNNGYLEFKALDANNFNTVYTDFIYYVGNHIWSTNGIFNRQITLCNDTANFSNGDYLNNAKFSDAYLYSTTGYARVTSANTVRHGAFGTNDTNRTQVTVNSYTMWDSEDVSITF</sequence>
<gene>
    <name evidence="2" type="ORF">J2Z22_000905</name>
</gene>